<dbReference type="PRINTS" id="PR00363">
    <property type="entry name" value="CYTOCHROMEB5"/>
</dbReference>
<comment type="similarity">
    <text evidence="4">Belongs to the cytochrome b5 family.</text>
</comment>
<dbReference type="InParanoid" id="A0A7M7IRG9"/>
<evidence type="ECO:0000256" key="2">
    <source>
        <dbReference type="ARBA" id="ARBA00022723"/>
    </source>
</evidence>
<dbReference type="GO" id="GO:0020037">
    <property type="term" value="F:heme binding"/>
    <property type="evidence" value="ECO:0007669"/>
    <property type="project" value="TreeGrafter"/>
</dbReference>
<dbReference type="SUPFAM" id="SSF55856">
    <property type="entry name" value="Cytochrome b5-like heme/steroid binding domain"/>
    <property type="match status" value="1"/>
</dbReference>
<name>A0A7M7IRG9_NASVI</name>
<evidence type="ECO:0000313" key="6">
    <source>
        <dbReference type="EnsemblMetazoa" id="XP_016840249"/>
    </source>
</evidence>
<keyword evidence="2" id="KW-0479">Metal-binding</keyword>
<keyword evidence="3" id="KW-0408">Iron</keyword>
<accession>A0A7M7IRG9</accession>
<protein>
    <recommendedName>
        <fullName evidence="5">Cytochrome b5 heme-binding domain-containing protein</fullName>
    </recommendedName>
</protein>
<dbReference type="Pfam" id="PF00173">
    <property type="entry name" value="Cyt-b5"/>
    <property type="match status" value="1"/>
</dbReference>
<dbReference type="PANTHER" id="PTHR19359:SF95">
    <property type="entry name" value="CYTOCHROME B5 TYPE B"/>
    <property type="match status" value="1"/>
</dbReference>
<dbReference type="InterPro" id="IPR001199">
    <property type="entry name" value="Cyt_B5-like_heme/steroid-bd"/>
</dbReference>
<dbReference type="KEGG" id="nvi:107980965"/>
<dbReference type="Gene3D" id="3.10.120.10">
    <property type="entry name" value="Cytochrome b5-like heme/steroid binding domain"/>
    <property type="match status" value="1"/>
</dbReference>
<evidence type="ECO:0000256" key="1">
    <source>
        <dbReference type="ARBA" id="ARBA00022617"/>
    </source>
</evidence>
<dbReference type="FunCoup" id="A0A7M7IRG9">
    <property type="interactions" value="7"/>
</dbReference>
<feature type="domain" description="Cytochrome b5 heme-binding" evidence="5">
    <location>
        <begin position="4"/>
        <end position="82"/>
    </location>
</feature>
<proteinExistence type="inferred from homology"/>
<dbReference type="AlphaFoldDB" id="A0A7M7IRG9"/>
<dbReference type="GeneID" id="107980965"/>
<sequence length="116" mass="12951">MMERKRYTMEEVAKCTGENGSRCWIILWGSVYDVTDYLEQHPGGGELIGEFAGMDASKGFDDFGHSSDAKKMLKKYEIGVVAKTETSDGKADRMSRENTKQRRKFLSIILGPCASA</sequence>
<dbReference type="OrthoDB" id="260091at2759"/>
<dbReference type="InterPro" id="IPR036400">
    <property type="entry name" value="Cyt_B5-like_heme/steroid_sf"/>
</dbReference>
<reference evidence="6" key="1">
    <citation type="submission" date="2021-01" db="UniProtKB">
        <authorList>
            <consortium name="EnsemblMetazoa"/>
        </authorList>
    </citation>
    <scope>IDENTIFICATION</scope>
</reference>
<dbReference type="GO" id="GO:0016020">
    <property type="term" value="C:membrane"/>
    <property type="evidence" value="ECO:0007669"/>
    <property type="project" value="TreeGrafter"/>
</dbReference>
<evidence type="ECO:0000259" key="5">
    <source>
        <dbReference type="PROSITE" id="PS50255"/>
    </source>
</evidence>
<dbReference type="Proteomes" id="UP000002358">
    <property type="component" value="Chromosome 3"/>
</dbReference>
<dbReference type="PANTHER" id="PTHR19359">
    <property type="entry name" value="CYTOCHROME B5"/>
    <property type="match status" value="1"/>
</dbReference>
<dbReference type="EnsemblMetazoa" id="XM_016984760">
    <property type="protein sequence ID" value="XP_016840249"/>
    <property type="gene ID" value="LOC107980965"/>
</dbReference>
<evidence type="ECO:0000256" key="3">
    <source>
        <dbReference type="ARBA" id="ARBA00023004"/>
    </source>
</evidence>
<dbReference type="SMR" id="A0A7M7IRG9"/>
<dbReference type="InterPro" id="IPR050668">
    <property type="entry name" value="Cytochrome_b5"/>
</dbReference>
<keyword evidence="7" id="KW-1185">Reference proteome</keyword>
<dbReference type="PROSITE" id="PS50255">
    <property type="entry name" value="CYTOCHROME_B5_2"/>
    <property type="match status" value="1"/>
</dbReference>
<dbReference type="GO" id="GO:0046872">
    <property type="term" value="F:metal ion binding"/>
    <property type="evidence" value="ECO:0007669"/>
    <property type="project" value="UniProtKB-KW"/>
</dbReference>
<organism evidence="6 7">
    <name type="scientific">Nasonia vitripennis</name>
    <name type="common">Parasitic wasp</name>
    <dbReference type="NCBI Taxonomy" id="7425"/>
    <lineage>
        <taxon>Eukaryota</taxon>
        <taxon>Metazoa</taxon>
        <taxon>Ecdysozoa</taxon>
        <taxon>Arthropoda</taxon>
        <taxon>Hexapoda</taxon>
        <taxon>Insecta</taxon>
        <taxon>Pterygota</taxon>
        <taxon>Neoptera</taxon>
        <taxon>Endopterygota</taxon>
        <taxon>Hymenoptera</taxon>
        <taxon>Apocrita</taxon>
        <taxon>Proctotrupomorpha</taxon>
        <taxon>Chalcidoidea</taxon>
        <taxon>Pteromalidae</taxon>
        <taxon>Pteromalinae</taxon>
        <taxon>Nasonia</taxon>
    </lineage>
</organism>
<dbReference type="RefSeq" id="XP_016840249.1">
    <property type="nucleotide sequence ID" value="XM_016984760.3"/>
</dbReference>
<keyword evidence="1" id="KW-0349">Heme</keyword>
<evidence type="ECO:0000313" key="7">
    <source>
        <dbReference type="Proteomes" id="UP000002358"/>
    </source>
</evidence>
<dbReference type="SMART" id="SM01117">
    <property type="entry name" value="Cyt-b5"/>
    <property type="match status" value="1"/>
</dbReference>
<evidence type="ECO:0000256" key="4">
    <source>
        <dbReference type="ARBA" id="ARBA00038168"/>
    </source>
</evidence>